<dbReference type="SUPFAM" id="SSF47473">
    <property type="entry name" value="EF-hand"/>
    <property type="match status" value="2"/>
</dbReference>
<dbReference type="InterPro" id="IPR000261">
    <property type="entry name" value="EH_dom"/>
</dbReference>
<evidence type="ECO:0000259" key="3">
    <source>
        <dbReference type="PROSITE" id="PS50031"/>
    </source>
</evidence>
<protein>
    <recommendedName>
        <fullName evidence="7">EH domain-containing protein</fullName>
    </recommendedName>
</protein>
<evidence type="ECO:0000256" key="2">
    <source>
        <dbReference type="SAM" id="MobiDB-lite"/>
    </source>
</evidence>
<evidence type="ECO:0008006" key="7">
    <source>
        <dbReference type="Google" id="ProtNLM"/>
    </source>
</evidence>
<dbReference type="PANTHER" id="PTHR11216">
    <property type="entry name" value="EH DOMAIN"/>
    <property type="match status" value="1"/>
</dbReference>
<feature type="coiled-coil region" evidence="1">
    <location>
        <begin position="502"/>
        <end position="645"/>
    </location>
</feature>
<gene>
    <name evidence="5" type="ORF">OEZ85_002461</name>
</gene>
<dbReference type="PANTHER" id="PTHR11216:SF170">
    <property type="entry name" value="DYNAMIN ASSOCIATED PROTEIN 160, ISOFORM D"/>
    <property type="match status" value="1"/>
</dbReference>
<feature type="domain" description="EF-hand" evidence="4">
    <location>
        <begin position="1"/>
        <end position="36"/>
    </location>
</feature>
<sequence>MANPQVEHWFRLADEDRDGGVGGAEAVRFFTKSGLPQEVLGQIWEYASGGGAKLNMGQFAVAMRLVALAQASGGRLMPDQARVVAMGGGPQLPPPRLAGVTDAPAPHIPTYTPQITGLAPQPSSGGGVGYSPQPTGGYMPQVTGGYPQQQMTGGMRPPSPYGTPPPAAAAAAGPTGQYTPQATGYMPAGAGPTGGMAAAGGTGAGVAALPGFPPVTVADLQRYQATFAAVDTDRDGFAKGAECFPVFIKSGLDKALLKRMWDLVAGNAGSLDAQQFLKCMYLMDGCRRGAALPAALPPGPWPQASMVSPAAAGMTGPPGMMQQQQQQPPAAAGLTGAMPGPAGLPPAPQLSAGGARDSSSGGMAPLPGTAPLRAESWSLENQFGHKGAVKSISEAYDQTLPKIPDLPGKITFNPAALAAAAAGPSSVPDLDATIADMLVPADKARWEAERSEALEKEKQERQVAADAAAAKARVEAFNAALSELVMYRSRVNVALLQASDSAARLAAEAEDTELRYNKARLAAQSQEEEGKEARQKLQALLARKQEAANKLELLQQEIAMMANLNPAELAALEKEVGALVAAMAAAEAQKAAMEMQLDSGKKQKGLLGERIADLELAAAAGEGDIRRARAELAELQAKLSAAQASAQGGPDLGEAKLSAAQVSAQGGPDLGEAKLSAAQASAQGGPDLGEVGPLLGKAASAYRRLYSSAAAAGLEVPYEANLNNVGSLVWLEQLMAGTADWVDDDAALSGYTLASPADAAAAAGISIEPPAERHFADEDDSDITSPMGHNLMSAVPGAAGSSAAAGGTPVVIGGLAGFDPSLYRLNTDQRQLATQYSMDSSYAGSMAGGAAAGGTGASSSNGFGDDAAFGESSTPGGEDGKAAGSLMGFEDNAF</sequence>
<dbReference type="EMBL" id="CP126212">
    <property type="protein sequence ID" value="WIA13889.1"/>
    <property type="molecule type" value="Genomic_DNA"/>
</dbReference>
<dbReference type="Proteomes" id="UP001244341">
    <property type="component" value="Chromosome 5b"/>
</dbReference>
<dbReference type="CDD" id="cd00052">
    <property type="entry name" value="EH"/>
    <property type="match status" value="1"/>
</dbReference>
<feature type="region of interest" description="Disordered" evidence="2">
    <location>
        <begin position="150"/>
        <end position="175"/>
    </location>
</feature>
<dbReference type="PROSITE" id="PS50031">
    <property type="entry name" value="EH"/>
    <property type="match status" value="2"/>
</dbReference>
<keyword evidence="1" id="KW-0175">Coiled coil</keyword>
<reference evidence="5 6" key="1">
    <citation type="submission" date="2023-05" db="EMBL/GenBank/DDBJ databases">
        <title>A 100% complete, gapless, phased diploid assembly of the Scenedesmus obliquus UTEX 3031 genome.</title>
        <authorList>
            <person name="Biondi T.C."/>
            <person name="Hanschen E.R."/>
            <person name="Kwon T."/>
            <person name="Eng W."/>
            <person name="Kruse C.P.S."/>
            <person name="Koehler S.I."/>
            <person name="Kunde Y."/>
            <person name="Gleasner C.D."/>
            <person name="You Mak K.T."/>
            <person name="Polle J."/>
            <person name="Hovde B.T."/>
            <person name="Starkenburg S.R."/>
        </authorList>
    </citation>
    <scope>NUCLEOTIDE SEQUENCE [LARGE SCALE GENOMIC DNA]</scope>
    <source>
        <strain evidence="5 6">DOE0152z</strain>
    </source>
</reference>
<name>A0ABY8TXM8_TETOB</name>
<evidence type="ECO:0000313" key="6">
    <source>
        <dbReference type="Proteomes" id="UP001244341"/>
    </source>
</evidence>
<accession>A0ABY8TXM8</accession>
<feature type="domain" description="EH" evidence="3">
    <location>
        <begin position="2"/>
        <end position="78"/>
    </location>
</feature>
<feature type="region of interest" description="Disordered" evidence="2">
    <location>
        <begin position="863"/>
        <end position="894"/>
    </location>
</feature>
<feature type="compositionally biased region" description="Pro residues" evidence="2">
    <location>
        <begin position="157"/>
        <end position="167"/>
    </location>
</feature>
<proteinExistence type="predicted"/>
<evidence type="ECO:0000259" key="4">
    <source>
        <dbReference type="PROSITE" id="PS50222"/>
    </source>
</evidence>
<feature type="compositionally biased region" description="Low complexity" evidence="2">
    <location>
        <begin position="349"/>
        <end position="364"/>
    </location>
</feature>
<feature type="domain" description="EH" evidence="3">
    <location>
        <begin position="219"/>
        <end position="264"/>
    </location>
</feature>
<evidence type="ECO:0000256" key="1">
    <source>
        <dbReference type="SAM" id="Coils"/>
    </source>
</evidence>
<feature type="region of interest" description="Disordered" evidence="2">
    <location>
        <begin position="313"/>
        <end position="371"/>
    </location>
</feature>
<feature type="compositionally biased region" description="Low complexity" evidence="2">
    <location>
        <begin position="313"/>
        <end position="341"/>
    </location>
</feature>
<organism evidence="5 6">
    <name type="scientific">Tetradesmus obliquus</name>
    <name type="common">Green alga</name>
    <name type="synonym">Acutodesmus obliquus</name>
    <dbReference type="NCBI Taxonomy" id="3088"/>
    <lineage>
        <taxon>Eukaryota</taxon>
        <taxon>Viridiplantae</taxon>
        <taxon>Chlorophyta</taxon>
        <taxon>core chlorophytes</taxon>
        <taxon>Chlorophyceae</taxon>
        <taxon>CS clade</taxon>
        <taxon>Sphaeropleales</taxon>
        <taxon>Scenedesmaceae</taxon>
        <taxon>Tetradesmus</taxon>
    </lineage>
</organism>
<keyword evidence="6" id="KW-1185">Reference proteome</keyword>
<dbReference type="PROSITE" id="PS50222">
    <property type="entry name" value="EF_HAND_2"/>
    <property type="match status" value="1"/>
</dbReference>
<dbReference type="Pfam" id="PF12763">
    <property type="entry name" value="EH"/>
    <property type="match status" value="2"/>
</dbReference>
<evidence type="ECO:0000313" key="5">
    <source>
        <dbReference type="EMBL" id="WIA13889.1"/>
    </source>
</evidence>
<dbReference type="Gene3D" id="1.10.238.10">
    <property type="entry name" value="EF-hand"/>
    <property type="match status" value="2"/>
</dbReference>
<dbReference type="SMART" id="SM00027">
    <property type="entry name" value="EH"/>
    <property type="match status" value="2"/>
</dbReference>
<dbReference type="InterPro" id="IPR002048">
    <property type="entry name" value="EF_hand_dom"/>
</dbReference>
<dbReference type="InterPro" id="IPR011992">
    <property type="entry name" value="EF-hand-dom_pair"/>
</dbReference>